<protein>
    <submittedName>
        <fullName evidence="2">Uncharacterized protein</fullName>
    </submittedName>
</protein>
<feature type="region of interest" description="Disordered" evidence="1">
    <location>
        <begin position="1"/>
        <end position="67"/>
    </location>
</feature>
<dbReference type="RefSeq" id="XP_040660467.1">
    <property type="nucleotide sequence ID" value="XM_040799584.1"/>
</dbReference>
<dbReference type="GeneID" id="63714899"/>
<evidence type="ECO:0000313" key="2">
    <source>
        <dbReference type="EMBL" id="KYK61115.1"/>
    </source>
</evidence>
<comment type="caution">
    <text evidence="2">The sequence shown here is derived from an EMBL/GenBank/DDBJ whole genome shotgun (WGS) entry which is preliminary data.</text>
</comment>
<sequence>MQQTAGDENDVGEDDDAAEDEDEDEDDGAPAADLAPDAPDATLDRSRVSRIVDDRTSTIRHGGQNHR</sequence>
<dbReference type="AlphaFoldDB" id="A0A151GVH9"/>
<feature type="compositionally biased region" description="Basic and acidic residues" evidence="1">
    <location>
        <begin position="42"/>
        <end position="57"/>
    </location>
</feature>
<evidence type="ECO:0000256" key="1">
    <source>
        <dbReference type="SAM" id="MobiDB-lite"/>
    </source>
</evidence>
<feature type="compositionally biased region" description="Low complexity" evidence="1">
    <location>
        <begin position="29"/>
        <end position="41"/>
    </location>
</feature>
<proteinExistence type="predicted"/>
<dbReference type="EMBL" id="LAYC01000001">
    <property type="protein sequence ID" value="KYK61115.1"/>
    <property type="molecule type" value="Genomic_DNA"/>
</dbReference>
<gene>
    <name evidence="2" type="ORF">DCS_02256</name>
</gene>
<organism evidence="2 3">
    <name type="scientific">Drechmeria coniospora</name>
    <name type="common">Nematophagous fungus</name>
    <name type="synonym">Meria coniospora</name>
    <dbReference type="NCBI Taxonomy" id="98403"/>
    <lineage>
        <taxon>Eukaryota</taxon>
        <taxon>Fungi</taxon>
        <taxon>Dikarya</taxon>
        <taxon>Ascomycota</taxon>
        <taxon>Pezizomycotina</taxon>
        <taxon>Sordariomycetes</taxon>
        <taxon>Hypocreomycetidae</taxon>
        <taxon>Hypocreales</taxon>
        <taxon>Ophiocordycipitaceae</taxon>
        <taxon>Drechmeria</taxon>
    </lineage>
</organism>
<name>A0A151GVH9_DRECN</name>
<accession>A0A151GVH9</accession>
<keyword evidence="3" id="KW-1185">Reference proteome</keyword>
<dbReference type="Proteomes" id="UP000076580">
    <property type="component" value="Chromosome 01"/>
</dbReference>
<evidence type="ECO:0000313" key="3">
    <source>
        <dbReference type="Proteomes" id="UP000076580"/>
    </source>
</evidence>
<feature type="compositionally biased region" description="Acidic residues" evidence="1">
    <location>
        <begin position="7"/>
        <end position="28"/>
    </location>
</feature>
<dbReference type="InParanoid" id="A0A151GVH9"/>
<reference evidence="2 3" key="1">
    <citation type="journal article" date="2016" name="Sci. Rep.">
        <title>Insights into Adaptations to a Near-Obligate Nematode Endoparasitic Lifestyle from the Finished Genome of Drechmeria coniospora.</title>
        <authorList>
            <person name="Zhang L."/>
            <person name="Zhou Z."/>
            <person name="Guo Q."/>
            <person name="Fokkens L."/>
            <person name="Miskei M."/>
            <person name="Pocsi I."/>
            <person name="Zhang W."/>
            <person name="Chen M."/>
            <person name="Wang L."/>
            <person name="Sun Y."/>
            <person name="Donzelli B.G."/>
            <person name="Gibson D.M."/>
            <person name="Nelson D.R."/>
            <person name="Luo J.G."/>
            <person name="Rep M."/>
            <person name="Liu H."/>
            <person name="Yang S."/>
            <person name="Wang J."/>
            <person name="Krasnoff S.B."/>
            <person name="Xu Y."/>
            <person name="Molnar I."/>
            <person name="Lin M."/>
        </authorList>
    </citation>
    <scope>NUCLEOTIDE SEQUENCE [LARGE SCALE GENOMIC DNA]</scope>
    <source>
        <strain evidence="2 3">ARSEF 6962</strain>
    </source>
</reference>